<feature type="domain" description="Glycoside hydrolase family 31 TIM barrel" evidence="5">
    <location>
        <begin position="10"/>
        <end position="152"/>
    </location>
</feature>
<organism evidence="6 7">
    <name type="scientific">Sphagnum jensenii</name>
    <dbReference type="NCBI Taxonomy" id="128206"/>
    <lineage>
        <taxon>Eukaryota</taxon>
        <taxon>Viridiplantae</taxon>
        <taxon>Streptophyta</taxon>
        <taxon>Embryophyta</taxon>
        <taxon>Bryophyta</taxon>
        <taxon>Sphagnophytina</taxon>
        <taxon>Sphagnopsida</taxon>
        <taxon>Sphagnales</taxon>
        <taxon>Sphagnaceae</taxon>
        <taxon>Sphagnum</taxon>
    </lineage>
</organism>
<dbReference type="InterPro" id="IPR000322">
    <property type="entry name" value="Glyco_hydro_31_TIM"/>
</dbReference>
<evidence type="ECO:0000256" key="3">
    <source>
        <dbReference type="ARBA" id="ARBA00023295"/>
    </source>
</evidence>
<dbReference type="Gene3D" id="3.20.20.80">
    <property type="entry name" value="Glycosidases"/>
    <property type="match status" value="1"/>
</dbReference>
<dbReference type="Pfam" id="PF01055">
    <property type="entry name" value="Glyco_hydro_31_2nd"/>
    <property type="match status" value="1"/>
</dbReference>
<evidence type="ECO:0000256" key="1">
    <source>
        <dbReference type="ARBA" id="ARBA00007806"/>
    </source>
</evidence>
<dbReference type="SUPFAM" id="SSF51445">
    <property type="entry name" value="(Trans)glycosidases"/>
    <property type="match status" value="1"/>
</dbReference>
<accession>A0ABP0VA00</accession>
<evidence type="ECO:0000313" key="7">
    <source>
        <dbReference type="Proteomes" id="UP001497444"/>
    </source>
</evidence>
<sequence length="178" mass="20694">STWAKMKDNVTQTKVLDFAKEINHYGLPNSQIEIDETWEIHYGEHKFDTKKFPNVKDMVKQLHGLGFRVTLWNTPFVNPNCDNYKTDSKYLIKNKLNEVVTFKWWNGLGAHADFSDSEARKWFVNRLEMLKNETGIDSFKFDAGEVGWINPDFEFSNHSVQQTPGVITQLYVETAAQL</sequence>
<evidence type="ECO:0000256" key="4">
    <source>
        <dbReference type="RuleBase" id="RU361185"/>
    </source>
</evidence>
<dbReference type="PANTHER" id="PTHR43053">
    <property type="entry name" value="GLYCOSIDASE FAMILY 31"/>
    <property type="match status" value="1"/>
</dbReference>
<dbReference type="Proteomes" id="UP001497444">
    <property type="component" value="Unassembled WGS sequence"/>
</dbReference>
<feature type="non-terminal residue" evidence="6">
    <location>
        <position position="1"/>
    </location>
</feature>
<keyword evidence="7" id="KW-1185">Reference proteome</keyword>
<reference evidence="6" key="1">
    <citation type="submission" date="2024-02" db="EMBL/GenBank/DDBJ databases">
        <authorList>
            <consortium name="ELIXIR-Norway"/>
            <consortium name="Elixir Norway"/>
        </authorList>
    </citation>
    <scope>NUCLEOTIDE SEQUENCE</scope>
</reference>
<comment type="similarity">
    <text evidence="1 4">Belongs to the glycosyl hydrolase 31 family.</text>
</comment>
<feature type="non-terminal residue" evidence="6">
    <location>
        <position position="178"/>
    </location>
</feature>
<evidence type="ECO:0000259" key="5">
    <source>
        <dbReference type="Pfam" id="PF01055"/>
    </source>
</evidence>
<name>A0ABP0VA00_9BRYO</name>
<proteinExistence type="inferred from homology"/>
<keyword evidence="2 4" id="KW-0378">Hydrolase</keyword>
<keyword evidence="3 4" id="KW-0326">Glycosidase</keyword>
<dbReference type="InterPro" id="IPR050985">
    <property type="entry name" value="Alpha-glycosidase_related"/>
</dbReference>
<dbReference type="InterPro" id="IPR017853">
    <property type="entry name" value="GH"/>
</dbReference>
<dbReference type="PANTHER" id="PTHR43053:SF4">
    <property type="entry name" value="MYOGENESIS-REGULATING GLYCOSIDASE"/>
    <property type="match status" value="1"/>
</dbReference>
<dbReference type="EMBL" id="CAXAQS010000037">
    <property type="protein sequence ID" value="CAK9249735.1"/>
    <property type="molecule type" value="Genomic_DNA"/>
</dbReference>
<protein>
    <recommendedName>
        <fullName evidence="5">Glycoside hydrolase family 31 TIM barrel domain-containing protein</fullName>
    </recommendedName>
</protein>
<gene>
    <name evidence="6" type="ORF">CSSPJE1EN1_LOCUS25113</name>
</gene>
<comment type="caution">
    <text evidence="6">The sequence shown here is derived from an EMBL/GenBank/DDBJ whole genome shotgun (WGS) entry which is preliminary data.</text>
</comment>
<evidence type="ECO:0000313" key="6">
    <source>
        <dbReference type="EMBL" id="CAK9249735.1"/>
    </source>
</evidence>
<evidence type="ECO:0000256" key="2">
    <source>
        <dbReference type="ARBA" id="ARBA00022801"/>
    </source>
</evidence>